<feature type="region of interest" description="Disordered" evidence="1">
    <location>
        <begin position="1"/>
        <end position="222"/>
    </location>
</feature>
<evidence type="ECO:0000256" key="1">
    <source>
        <dbReference type="SAM" id="MobiDB-lite"/>
    </source>
</evidence>
<feature type="compositionally biased region" description="Basic and acidic residues" evidence="1">
    <location>
        <begin position="63"/>
        <end position="76"/>
    </location>
</feature>
<feature type="compositionally biased region" description="Polar residues" evidence="1">
    <location>
        <begin position="173"/>
        <end position="188"/>
    </location>
</feature>
<gene>
    <name evidence="2" type="ORF">L207DRAFT_585375</name>
</gene>
<protein>
    <submittedName>
        <fullName evidence="2">Uncharacterized protein</fullName>
    </submittedName>
</protein>
<feature type="compositionally biased region" description="Polar residues" evidence="1">
    <location>
        <begin position="124"/>
        <end position="136"/>
    </location>
</feature>
<organism evidence="2 3">
    <name type="scientific">Hyaloscypha variabilis (strain UAMH 11265 / GT02V1 / F)</name>
    <name type="common">Meliniomyces variabilis</name>
    <dbReference type="NCBI Taxonomy" id="1149755"/>
    <lineage>
        <taxon>Eukaryota</taxon>
        <taxon>Fungi</taxon>
        <taxon>Dikarya</taxon>
        <taxon>Ascomycota</taxon>
        <taxon>Pezizomycotina</taxon>
        <taxon>Leotiomycetes</taxon>
        <taxon>Helotiales</taxon>
        <taxon>Hyaloscyphaceae</taxon>
        <taxon>Hyaloscypha</taxon>
        <taxon>Hyaloscypha variabilis</taxon>
    </lineage>
</organism>
<dbReference type="Proteomes" id="UP000235786">
    <property type="component" value="Unassembled WGS sequence"/>
</dbReference>
<feature type="compositionally biased region" description="Polar residues" evidence="1">
    <location>
        <begin position="81"/>
        <end position="98"/>
    </location>
</feature>
<reference evidence="2 3" key="1">
    <citation type="submission" date="2016-04" db="EMBL/GenBank/DDBJ databases">
        <title>A degradative enzymes factory behind the ericoid mycorrhizal symbiosis.</title>
        <authorList>
            <consortium name="DOE Joint Genome Institute"/>
            <person name="Martino E."/>
            <person name="Morin E."/>
            <person name="Grelet G."/>
            <person name="Kuo A."/>
            <person name="Kohler A."/>
            <person name="Daghino S."/>
            <person name="Barry K."/>
            <person name="Choi C."/>
            <person name="Cichocki N."/>
            <person name="Clum A."/>
            <person name="Copeland A."/>
            <person name="Hainaut M."/>
            <person name="Haridas S."/>
            <person name="Labutti K."/>
            <person name="Lindquist E."/>
            <person name="Lipzen A."/>
            <person name="Khouja H.-R."/>
            <person name="Murat C."/>
            <person name="Ohm R."/>
            <person name="Olson A."/>
            <person name="Spatafora J."/>
            <person name="Veneault-Fourrey C."/>
            <person name="Henrissat B."/>
            <person name="Grigoriev I."/>
            <person name="Martin F."/>
            <person name="Perotto S."/>
        </authorList>
    </citation>
    <scope>NUCLEOTIDE SEQUENCE [LARGE SCALE GENOMIC DNA]</scope>
    <source>
        <strain evidence="2 3">F</strain>
    </source>
</reference>
<name>A0A2J6RJ06_HYAVF</name>
<feature type="compositionally biased region" description="Low complexity" evidence="1">
    <location>
        <begin position="22"/>
        <end position="33"/>
    </location>
</feature>
<feature type="compositionally biased region" description="Polar residues" evidence="1">
    <location>
        <begin position="144"/>
        <end position="159"/>
    </location>
</feature>
<dbReference type="AlphaFoldDB" id="A0A2J6RJ06"/>
<feature type="compositionally biased region" description="Pro residues" evidence="1">
    <location>
        <begin position="196"/>
        <end position="213"/>
    </location>
</feature>
<evidence type="ECO:0000313" key="2">
    <source>
        <dbReference type="EMBL" id="PMD38479.1"/>
    </source>
</evidence>
<evidence type="ECO:0000313" key="3">
    <source>
        <dbReference type="Proteomes" id="UP000235786"/>
    </source>
</evidence>
<sequence length="303" mass="32880">MPVSQSSHTAPQQTGVQRTAGPHPQQPQQQPVPGEQSHDSLPKKALIKLTSAFLKRRNSNKTVRWDETVIDNEKAPKVPSIPSTATAGSESVANTSAKMYSPPVQPPQGVRPSGPNTVPGPDSRCQTYVPRQQSAPSGRPQADIPSSQKPCQVPAANSSSKRRANKSAVEIRTTGSKSTRQTKNQTPNDKAARVPPAVPDAPQPTFQGPPPTPRITRLPTPDLPDLTGTAFCTCDDTDCSKLVHLRMDAQEKQSVCTCNDTNCNKSVHLKMNVQLESAKTYMRSVNGVKHGRVHRGRYGEKWH</sequence>
<feature type="compositionally biased region" description="Polar residues" evidence="1">
    <location>
        <begin position="1"/>
        <end position="17"/>
    </location>
</feature>
<dbReference type="OrthoDB" id="3546672at2759"/>
<proteinExistence type="predicted"/>
<keyword evidence="3" id="KW-1185">Reference proteome</keyword>
<dbReference type="EMBL" id="KZ613948">
    <property type="protein sequence ID" value="PMD38479.1"/>
    <property type="molecule type" value="Genomic_DNA"/>
</dbReference>
<accession>A0A2J6RJ06</accession>